<keyword evidence="1" id="KW-0614">Plasmid</keyword>
<organism evidence="1">
    <name type="scientific">Agrobacterium tumefaciens</name>
    <dbReference type="NCBI Taxonomy" id="358"/>
    <lineage>
        <taxon>Bacteria</taxon>
        <taxon>Pseudomonadati</taxon>
        <taxon>Pseudomonadota</taxon>
        <taxon>Alphaproteobacteria</taxon>
        <taxon>Hyphomicrobiales</taxon>
        <taxon>Rhizobiaceae</taxon>
        <taxon>Rhizobium/Agrobacterium group</taxon>
        <taxon>Agrobacterium</taxon>
        <taxon>Agrobacterium tumefaciens complex</taxon>
    </lineage>
</organism>
<gene>
    <name evidence="1" type="ORF">AgrTiT37_00093</name>
</gene>
<dbReference type="RefSeq" id="WP_065698716.1">
    <property type="nucleotide sequence ID" value="NZ_CP032925.1"/>
</dbReference>
<evidence type="ECO:0000313" key="1">
    <source>
        <dbReference type="EMBL" id="QEG98056.1"/>
    </source>
</evidence>
<dbReference type="SUPFAM" id="SSF54909">
    <property type="entry name" value="Dimeric alpha+beta barrel"/>
    <property type="match status" value="1"/>
</dbReference>
<proteinExistence type="predicted"/>
<geneLocation type="plasmid" evidence="1">
    <name>pTiT37</name>
</geneLocation>
<dbReference type="GeneID" id="86882536"/>
<dbReference type="InterPro" id="IPR012577">
    <property type="entry name" value="NIPSNAP"/>
</dbReference>
<protein>
    <submittedName>
        <fullName evidence="1">Uncharacterized protein</fullName>
    </submittedName>
</protein>
<dbReference type="InterPro" id="IPR011008">
    <property type="entry name" value="Dimeric_a/b-barrel"/>
</dbReference>
<sequence>MLKSPVTCEVRYRVDQCRVSEFEAYAQIWIELIERHGGKHHGYFIPRDKPAETGVSFQGVGKEGAADVAIALFTFPDEKAYLQYREQVAKDPDGVAANARFGDNPPFISYERIFLTPIPRTG</sequence>
<accession>A0A5B9T2Q1</accession>
<dbReference type="Pfam" id="PF07978">
    <property type="entry name" value="NIPSNAP"/>
    <property type="match status" value="1"/>
</dbReference>
<dbReference type="EMBL" id="MK439386">
    <property type="protein sequence ID" value="QEG98056.1"/>
    <property type="molecule type" value="Genomic_DNA"/>
</dbReference>
<dbReference type="AlphaFoldDB" id="A0A5B9T2Q1"/>
<dbReference type="Gene3D" id="3.30.70.100">
    <property type="match status" value="1"/>
</dbReference>
<name>A0A5B9T2Q1_AGRTU</name>
<reference evidence="1" key="1">
    <citation type="journal article" date="2019" name="Genome Biol. Evol.">
        <title>Complete Sequence of Succinamopine Ti-Plasmid pTiEU6 Reveals Its Evolutionary Relatedness with Nopaline-Type Ti-Plasmids.</title>
        <authorList>
            <person name="Shao S."/>
            <person name="van Heusden G.P.H."/>
            <person name="Hooykaas P.J.J."/>
        </authorList>
    </citation>
    <scope>NUCLEOTIDE SEQUENCE</scope>
    <source>
        <strain evidence="1">T37</strain>
        <plasmid evidence="1">pTiT37</plasmid>
    </source>
</reference>